<sequence>MASIQRLMISFMLVLSFAFVFFAQGTEANKGPKITHKTCVQDLLRYEERRQGHGPYCHWSIWQDCTEDC</sequence>
<dbReference type="InParanoid" id="E5A4H1"/>
<evidence type="ECO:0000256" key="1">
    <source>
        <dbReference type="SAM" id="SignalP"/>
    </source>
</evidence>
<dbReference type="VEuPathDB" id="FungiDB:LEMA_uP077580.1"/>
<dbReference type="Proteomes" id="UP000002668">
    <property type="component" value="Genome"/>
</dbReference>
<feature type="signal peptide" evidence="1">
    <location>
        <begin position="1"/>
        <end position="28"/>
    </location>
</feature>
<feature type="chain" id="PRO_5003195082" evidence="1">
    <location>
        <begin position="29"/>
        <end position="69"/>
    </location>
</feature>
<accession>E5A4H1</accession>
<protein>
    <submittedName>
        <fullName evidence="2">Predicted protein</fullName>
    </submittedName>
</protein>
<dbReference type="EMBL" id="FP929134">
    <property type="protein sequence ID" value="CBX98519.1"/>
    <property type="molecule type" value="Genomic_DNA"/>
</dbReference>
<evidence type="ECO:0000313" key="2">
    <source>
        <dbReference type="EMBL" id="CBX98519.1"/>
    </source>
</evidence>
<keyword evidence="3" id="KW-1185">Reference proteome</keyword>
<name>E5A4H1_LEPMJ</name>
<dbReference type="AlphaFoldDB" id="E5A4H1"/>
<organism evidence="3">
    <name type="scientific">Leptosphaeria maculans (strain JN3 / isolate v23.1.3 / race Av1-4-5-6-7-8)</name>
    <name type="common">Blackleg fungus</name>
    <name type="synonym">Phoma lingam</name>
    <dbReference type="NCBI Taxonomy" id="985895"/>
    <lineage>
        <taxon>Eukaryota</taxon>
        <taxon>Fungi</taxon>
        <taxon>Dikarya</taxon>
        <taxon>Ascomycota</taxon>
        <taxon>Pezizomycotina</taxon>
        <taxon>Dothideomycetes</taxon>
        <taxon>Pleosporomycetidae</taxon>
        <taxon>Pleosporales</taxon>
        <taxon>Pleosporineae</taxon>
        <taxon>Leptosphaeriaceae</taxon>
        <taxon>Plenodomus</taxon>
        <taxon>Plenodomus lingam/Leptosphaeria maculans species complex</taxon>
    </lineage>
</organism>
<keyword evidence="1" id="KW-0732">Signal</keyword>
<gene>
    <name evidence="2" type="ORF">LEMA_uP077580.1</name>
</gene>
<dbReference type="HOGENOM" id="CLU_2776397_0_0_1"/>
<proteinExistence type="predicted"/>
<evidence type="ECO:0000313" key="3">
    <source>
        <dbReference type="Proteomes" id="UP000002668"/>
    </source>
</evidence>
<reference evidence="3" key="1">
    <citation type="journal article" date="2011" name="Nat. Commun.">
        <title>Effector diversification within compartments of the Leptosphaeria maculans genome affected by Repeat-Induced Point mutations.</title>
        <authorList>
            <person name="Rouxel T."/>
            <person name="Grandaubert J."/>
            <person name="Hane J.K."/>
            <person name="Hoede C."/>
            <person name="van de Wouw A.P."/>
            <person name="Couloux A."/>
            <person name="Dominguez V."/>
            <person name="Anthouard V."/>
            <person name="Bally P."/>
            <person name="Bourras S."/>
            <person name="Cozijnsen A.J."/>
            <person name="Ciuffetti L.M."/>
            <person name="Degrave A."/>
            <person name="Dilmaghani A."/>
            <person name="Duret L."/>
            <person name="Fudal I."/>
            <person name="Goodwin S.B."/>
            <person name="Gout L."/>
            <person name="Glaser N."/>
            <person name="Linglin J."/>
            <person name="Kema G.H.J."/>
            <person name="Lapalu N."/>
            <person name="Lawrence C.B."/>
            <person name="May K."/>
            <person name="Meyer M."/>
            <person name="Ollivier B."/>
            <person name="Poulain J."/>
            <person name="Schoch C.L."/>
            <person name="Simon A."/>
            <person name="Spatafora J.W."/>
            <person name="Stachowiak A."/>
            <person name="Turgeon B.G."/>
            <person name="Tyler B.M."/>
            <person name="Vincent D."/>
            <person name="Weissenbach J."/>
            <person name="Amselem J."/>
            <person name="Quesneville H."/>
            <person name="Oliver R.P."/>
            <person name="Wincker P."/>
            <person name="Balesdent M.-H."/>
            <person name="Howlett B.J."/>
        </authorList>
    </citation>
    <scope>NUCLEOTIDE SEQUENCE [LARGE SCALE GENOMIC DNA]</scope>
    <source>
        <strain evidence="3">JN3 / isolate v23.1.3 / race Av1-4-5-6-7-8</strain>
    </source>
</reference>